<evidence type="ECO:0000313" key="2">
    <source>
        <dbReference type="EMBL" id="KAF9577612.1"/>
    </source>
</evidence>
<dbReference type="EMBL" id="JAABOA010004608">
    <property type="protein sequence ID" value="KAF9577612.1"/>
    <property type="molecule type" value="Genomic_DNA"/>
</dbReference>
<proteinExistence type="predicted"/>
<reference evidence="2" key="1">
    <citation type="journal article" date="2020" name="Fungal Divers.">
        <title>Resolving the Mortierellaceae phylogeny through synthesis of multi-gene phylogenetics and phylogenomics.</title>
        <authorList>
            <person name="Vandepol N."/>
            <person name="Liber J."/>
            <person name="Desiro A."/>
            <person name="Na H."/>
            <person name="Kennedy M."/>
            <person name="Barry K."/>
            <person name="Grigoriev I.V."/>
            <person name="Miller A.N."/>
            <person name="O'Donnell K."/>
            <person name="Stajich J.E."/>
            <person name="Bonito G."/>
        </authorList>
    </citation>
    <scope>NUCLEOTIDE SEQUENCE</scope>
    <source>
        <strain evidence="2">KOD1015</strain>
    </source>
</reference>
<sequence length="354" mass="36938">MRSSVSVSASIPFMKDHEQDSTTPPSSSQTCIDWREPPSSSSSTVVSAYDDALPIKHEAIAGEDTKIEAMVPSQTQAAPLHPVYTTTFAAADYSSPKSVPSQIGSPSYISYAGAQPTFQTGIPTSVQDPLQSSEMDYSAQDMAASFAEDLSTAVSSISISQSTAHSWDPSKSSVQSIPPMGVIDATTPSLQLQPLGESLHQSVSISSPGQPQSQTAMENALLSSAHSGYYAQMPFTEVPSGVYPSTSQLISDPTKASAAPPAPPTIVRHASIAHPLISQNPHVNVSQGYGRRVTYPFVPSIDTTSGLLVNSLTSTDTSNSSPLIGSSNIGNGATFPHTTMVGGVNAIPVQGLIR</sequence>
<feature type="region of interest" description="Disordered" evidence="1">
    <location>
        <begin position="1"/>
        <end position="45"/>
    </location>
</feature>
<comment type="caution">
    <text evidence="2">The sequence shown here is derived from an EMBL/GenBank/DDBJ whole genome shotgun (WGS) entry which is preliminary data.</text>
</comment>
<evidence type="ECO:0000256" key="1">
    <source>
        <dbReference type="SAM" id="MobiDB-lite"/>
    </source>
</evidence>
<feature type="region of interest" description="Disordered" evidence="1">
    <location>
        <begin position="243"/>
        <end position="262"/>
    </location>
</feature>
<organism evidence="2 3">
    <name type="scientific">Lunasporangiospora selenospora</name>
    <dbReference type="NCBI Taxonomy" id="979761"/>
    <lineage>
        <taxon>Eukaryota</taxon>
        <taxon>Fungi</taxon>
        <taxon>Fungi incertae sedis</taxon>
        <taxon>Mucoromycota</taxon>
        <taxon>Mortierellomycotina</taxon>
        <taxon>Mortierellomycetes</taxon>
        <taxon>Mortierellales</taxon>
        <taxon>Mortierellaceae</taxon>
        <taxon>Lunasporangiospora</taxon>
    </lineage>
</organism>
<protein>
    <submittedName>
        <fullName evidence="2">Uncharacterized protein</fullName>
    </submittedName>
</protein>
<feature type="non-terminal residue" evidence="2">
    <location>
        <position position="354"/>
    </location>
</feature>
<dbReference type="Proteomes" id="UP000780801">
    <property type="component" value="Unassembled WGS sequence"/>
</dbReference>
<name>A0A9P6FLG7_9FUNG</name>
<gene>
    <name evidence="2" type="ORF">BGW38_007076</name>
</gene>
<evidence type="ECO:0000313" key="3">
    <source>
        <dbReference type="Proteomes" id="UP000780801"/>
    </source>
</evidence>
<dbReference type="AlphaFoldDB" id="A0A9P6FLG7"/>
<accession>A0A9P6FLG7</accession>
<keyword evidence="3" id="KW-1185">Reference proteome</keyword>